<name>G3GWD1_CRIGR</name>
<evidence type="ECO:0000256" key="1">
    <source>
        <dbReference type="SAM" id="MobiDB-lite"/>
    </source>
</evidence>
<reference evidence="3" key="1">
    <citation type="journal article" date="2011" name="Nat. Biotechnol.">
        <title>The genomic sequence of the Chinese hamster ovary (CHO)-K1 cell line.</title>
        <authorList>
            <person name="Xu X."/>
            <person name="Nagarajan H."/>
            <person name="Lewis N.E."/>
            <person name="Pan S."/>
            <person name="Cai Z."/>
            <person name="Liu X."/>
            <person name="Chen W."/>
            <person name="Xie M."/>
            <person name="Wang W."/>
            <person name="Hammond S."/>
            <person name="Andersen M.R."/>
            <person name="Neff N."/>
            <person name="Passarelli B."/>
            <person name="Koh W."/>
            <person name="Fan H.C."/>
            <person name="Wang J."/>
            <person name="Gui Y."/>
            <person name="Lee K.H."/>
            <person name="Betenbaugh M.J."/>
            <person name="Quake S.R."/>
            <person name="Famili I."/>
            <person name="Palsson B.O."/>
            <person name="Wang J."/>
        </authorList>
    </citation>
    <scope>NUCLEOTIDE SEQUENCE [LARGE SCALE GENOMIC DNA]</scope>
    <source>
        <strain evidence="3">CHO K1 cell line</strain>
    </source>
</reference>
<sequence length="88" mass="9819">MNLEDASSSKLGSIADSSKFSFPAHKGHRKYLSLYAQDLLEYMGIKYQLVQTNKTSSPILDSISFRNELGCPNKLTRQVTIDNGAHKI</sequence>
<feature type="compositionally biased region" description="Polar residues" evidence="1">
    <location>
        <begin position="1"/>
        <end position="20"/>
    </location>
</feature>
<organism evidence="2 3">
    <name type="scientific">Cricetulus griseus</name>
    <name type="common">Chinese hamster</name>
    <name type="synonym">Cricetulus barabensis griseus</name>
    <dbReference type="NCBI Taxonomy" id="10029"/>
    <lineage>
        <taxon>Eukaryota</taxon>
        <taxon>Metazoa</taxon>
        <taxon>Chordata</taxon>
        <taxon>Craniata</taxon>
        <taxon>Vertebrata</taxon>
        <taxon>Euteleostomi</taxon>
        <taxon>Mammalia</taxon>
        <taxon>Eutheria</taxon>
        <taxon>Euarchontoglires</taxon>
        <taxon>Glires</taxon>
        <taxon>Rodentia</taxon>
        <taxon>Myomorpha</taxon>
        <taxon>Muroidea</taxon>
        <taxon>Cricetidae</taxon>
        <taxon>Cricetinae</taxon>
        <taxon>Cricetulus</taxon>
    </lineage>
</organism>
<evidence type="ECO:0000313" key="3">
    <source>
        <dbReference type="Proteomes" id="UP000001075"/>
    </source>
</evidence>
<feature type="region of interest" description="Disordered" evidence="1">
    <location>
        <begin position="1"/>
        <end position="21"/>
    </location>
</feature>
<gene>
    <name evidence="2" type="ORF">I79_002052</name>
</gene>
<protein>
    <submittedName>
        <fullName evidence="2">Uncharacterized protein</fullName>
    </submittedName>
</protein>
<dbReference type="AlphaFoldDB" id="G3GWD1"/>
<evidence type="ECO:0000313" key="2">
    <source>
        <dbReference type="EMBL" id="EGV91611.1"/>
    </source>
</evidence>
<proteinExistence type="predicted"/>
<dbReference type="EMBL" id="JH000050">
    <property type="protein sequence ID" value="EGV91611.1"/>
    <property type="molecule type" value="Genomic_DNA"/>
</dbReference>
<dbReference type="InParanoid" id="G3GWD1"/>
<dbReference type="Proteomes" id="UP000001075">
    <property type="component" value="Unassembled WGS sequence"/>
</dbReference>
<accession>G3GWD1</accession>